<gene>
    <name evidence="1" type="ORF">TGAM01_v200129</name>
</gene>
<evidence type="ECO:0000313" key="1">
    <source>
        <dbReference type="EMBL" id="PON30709.1"/>
    </source>
</evidence>
<proteinExistence type="predicted"/>
<dbReference type="RefSeq" id="XP_024406703.1">
    <property type="nucleotide sequence ID" value="XM_024548488.1"/>
</dbReference>
<dbReference type="AlphaFoldDB" id="A0A2P5A2E6"/>
<sequence>MPSETRLFSAITLLSLGKRRAMSRISPGPFTPHTANIRHWCFIHERCCASYSIRGLALRPCSASPHSKDLLQQ</sequence>
<dbReference type="GeneID" id="36347243"/>
<organism evidence="1 2">
    <name type="scientific">Trichoderma gamsii</name>
    <dbReference type="NCBI Taxonomy" id="398673"/>
    <lineage>
        <taxon>Eukaryota</taxon>
        <taxon>Fungi</taxon>
        <taxon>Dikarya</taxon>
        <taxon>Ascomycota</taxon>
        <taxon>Pezizomycotina</taxon>
        <taxon>Sordariomycetes</taxon>
        <taxon>Hypocreomycetidae</taxon>
        <taxon>Hypocreales</taxon>
        <taxon>Hypocreaceae</taxon>
        <taxon>Trichoderma</taxon>
    </lineage>
</organism>
<dbReference type="Proteomes" id="UP000054821">
    <property type="component" value="Unassembled WGS sequence"/>
</dbReference>
<accession>A0A2P5A2E6</accession>
<dbReference type="EMBL" id="JPDN02000001">
    <property type="protein sequence ID" value="PON30709.1"/>
    <property type="molecule type" value="Genomic_DNA"/>
</dbReference>
<comment type="caution">
    <text evidence="1">The sequence shown here is derived from an EMBL/GenBank/DDBJ whole genome shotgun (WGS) entry which is preliminary data.</text>
</comment>
<protein>
    <submittedName>
        <fullName evidence="1">Uncharacterized protein</fullName>
    </submittedName>
</protein>
<evidence type="ECO:0000313" key="2">
    <source>
        <dbReference type="Proteomes" id="UP000054821"/>
    </source>
</evidence>
<reference evidence="1 2" key="1">
    <citation type="journal article" date="2016" name="Genome Announc.">
        <title>Draft Whole-Genome Sequence of Trichoderma gamsii T6085, a Promising Biocontrol Agent of Fusarium Head Blight on Wheat.</title>
        <authorList>
            <person name="Baroncelli R."/>
            <person name="Zapparata A."/>
            <person name="Piaggeschi G."/>
            <person name="Sarrocco S."/>
            <person name="Vannacci G."/>
        </authorList>
    </citation>
    <scope>NUCLEOTIDE SEQUENCE [LARGE SCALE GENOMIC DNA]</scope>
    <source>
        <strain evidence="1 2">T6085</strain>
    </source>
</reference>
<name>A0A2P5A2E6_9HYPO</name>
<keyword evidence="2" id="KW-1185">Reference proteome</keyword>